<reference evidence="8" key="1">
    <citation type="submission" date="2025-08" db="UniProtKB">
        <authorList>
            <consortium name="Ensembl"/>
        </authorList>
    </citation>
    <scope>IDENTIFICATION</scope>
</reference>
<dbReference type="PROSITE" id="PS50240">
    <property type="entry name" value="TRYPSIN_DOM"/>
    <property type="match status" value="1"/>
</dbReference>
<evidence type="ECO:0000256" key="6">
    <source>
        <dbReference type="ARBA" id="ARBA00023157"/>
    </source>
</evidence>
<dbReference type="PRINTS" id="PR00722">
    <property type="entry name" value="CHYMOTRYPSIN"/>
</dbReference>
<name>A0A8C9L2Y2_PAVCR</name>
<evidence type="ECO:0000259" key="7">
    <source>
        <dbReference type="PROSITE" id="PS50240"/>
    </source>
</evidence>
<dbReference type="PROSITE" id="PS00135">
    <property type="entry name" value="TRYPSIN_SER"/>
    <property type="match status" value="1"/>
</dbReference>
<evidence type="ECO:0000256" key="2">
    <source>
        <dbReference type="ARBA" id="ARBA00022729"/>
    </source>
</evidence>
<keyword evidence="3" id="KW-0378">Hydrolase</keyword>
<dbReference type="Pfam" id="PF00089">
    <property type="entry name" value="Trypsin"/>
    <property type="match status" value="1"/>
</dbReference>
<keyword evidence="4" id="KW-0720">Serine protease</keyword>
<feature type="domain" description="Peptidase S1" evidence="7">
    <location>
        <begin position="95"/>
        <end position="305"/>
    </location>
</feature>
<dbReference type="Proteomes" id="UP000694428">
    <property type="component" value="Unplaced"/>
</dbReference>
<dbReference type="InterPro" id="IPR001314">
    <property type="entry name" value="Peptidase_S1A"/>
</dbReference>
<dbReference type="PANTHER" id="PTHR24257">
    <property type="entry name" value="CHYMOTRYPSIN-LIKE ELASTASE FAMILY MEMBER"/>
    <property type="match status" value="1"/>
</dbReference>
<dbReference type="InterPro" id="IPR043504">
    <property type="entry name" value="Peptidase_S1_PA_chymotrypsin"/>
</dbReference>
<keyword evidence="9" id="KW-1185">Reference proteome</keyword>
<dbReference type="AlphaFoldDB" id="A0A8C9L2Y2"/>
<dbReference type="SUPFAM" id="SSF50494">
    <property type="entry name" value="Trypsin-like serine proteases"/>
    <property type="match status" value="1"/>
</dbReference>
<evidence type="ECO:0000256" key="5">
    <source>
        <dbReference type="ARBA" id="ARBA00023145"/>
    </source>
</evidence>
<dbReference type="InterPro" id="IPR001254">
    <property type="entry name" value="Trypsin_dom"/>
</dbReference>
<dbReference type="CDD" id="cd00190">
    <property type="entry name" value="Tryp_SPc"/>
    <property type="match status" value="1"/>
</dbReference>
<evidence type="ECO:0000256" key="4">
    <source>
        <dbReference type="ARBA" id="ARBA00022825"/>
    </source>
</evidence>
<organism evidence="8 9">
    <name type="scientific">Pavo cristatus</name>
    <name type="common">Indian peafowl</name>
    <name type="synonym">Blue peafowl</name>
    <dbReference type="NCBI Taxonomy" id="9049"/>
    <lineage>
        <taxon>Eukaryota</taxon>
        <taxon>Metazoa</taxon>
        <taxon>Chordata</taxon>
        <taxon>Craniata</taxon>
        <taxon>Vertebrata</taxon>
        <taxon>Euteleostomi</taxon>
        <taxon>Archelosauria</taxon>
        <taxon>Archosauria</taxon>
        <taxon>Dinosauria</taxon>
        <taxon>Saurischia</taxon>
        <taxon>Theropoda</taxon>
        <taxon>Coelurosauria</taxon>
        <taxon>Aves</taxon>
        <taxon>Neognathae</taxon>
        <taxon>Galloanserae</taxon>
        <taxon>Galliformes</taxon>
        <taxon>Phasianidae</taxon>
        <taxon>Phasianinae</taxon>
        <taxon>Pavo</taxon>
    </lineage>
</organism>
<accession>A0A8C9L2Y2</accession>
<reference evidence="8" key="2">
    <citation type="submission" date="2025-09" db="UniProtKB">
        <authorList>
            <consortium name="Ensembl"/>
        </authorList>
    </citation>
    <scope>IDENTIFICATION</scope>
</reference>
<dbReference type="InterPro" id="IPR009003">
    <property type="entry name" value="Peptidase_S1_PA"/>
</dbReference>
<keyword evidence="5" id="KW-0865">Zymogen</keyword>
<keyword evidence="2" id="KW-0732">Signal</keyword>
<dbReference type="SMART" id="SM00020">
    <property type="entry name" value="Tryp_SPc"/>
    <property type="match status" value="1"/>
</dbReference>
<dbReference type="GO" id="GO:0006508">
    <property type="term" value="P:proteolysis"/>
    <property type="evidence" value="ECO:0007669"/>
    <property type="project" value="UniProtKB-KW"/>
</dbReference>
<dbReference type="PANTHER" id="PTHR24257:SF17">
    <property type="match status" value="1"/>
</dbReference>
<protein>
    <submittedName>
        <fullName evidence="8">Chymotrypsin C</fullName>
    </submittedName>
</protein>
<proteinExistence type="predicted"/>
<dbReference type="FunFam" id="2.40.10.10:FF:000017">
    <property type="entry name" value="Chymotrypsin-like elastase family member 1"/>
    <property type="match status" value="1"/>
</dbReference>
<dbReference type="GO" id="GO:0005615">
    <property type="term" value="C:extracellular space"/>
    <property type="evidence" value="ECO:0007669"/>
    <property type="project" value="TreeGrafter"/>
</dbReference>
<evidence type="ECO:0000313" key="8">
    <source>
        <dbReference type="Ensembl" id="ENSPSTP00000001305.1"/>
    </source>
</evidence>
<keyword evidence="6" id="KW-1015">Disulfide bond</keyword>
<sequence>MCIHSQVGCAALIRNSTRWARRLWDLATCHRGEGHVHKGRRWHSQHIRRWAPWFCHTGSLQPCWGPCVSPSCWATVGEAYGCGQPAVPPLLGARVVGGEDARAHSWPWQVRGDHVPRGVHPHRWWHGDGWPPPVMTPFGWWHSMGFGWLCSMGLCHCSNDIALIKLSEPVQESDTIQAACLPPSGLELENGYPCEITGWGRLWTNGPLAEVLQQALLPVVDYATCSQSDWWGGLVRTSMVCAGGDGVVSGCNGDSGGPLSCQRDGLWEVHGIVSFGSSWGCNTVKKPTVFTRVSAYIDWINEVRAGLRGWVGSPSFSTRRSDAISSLSLWQKISEN</sequence>
<dbReference type="InterPro" id="IPR033116">
    <property type="entry name" value="TRYPSIN_SER"/>
</dbReference>
<evidence type="ECO:0000256" key="3">
    <source>
        <dbReference type="ARBA" id="ARBA00022801"/>
    </source>
</evidence>
<dbReference type="InterPro" id="IPR050850">
    <property type="entry name" value="Peptidase_S1_Elastase_sf"/>
</dbReference>
<keyword evidence="1" id="KW-0645">Protease</keyword>
<dbReference type="Ensembl" id="ENSPSTT00000001374.1">
    <property type="protein sequence ID" value="ENSPSTP00000001305.1"/>
    <property type="gene ID" value="ENSPSTG00000000901.1"/>
</dbReference>
<dbReference type="Gene3D" id="2.40.10.10">
    <property type="entry name" value="Trypsin-like serine proteases"/>
    <property type="match status" value="2"/>
</dbReference>
<evidence type="ECO:0000256" key="1">
    <source>
        <dbReference type="ARBA" id="ARBA00022670"/>
    </source>
</evidence>
<dbReference type="GO" id="GO:0004252">
    <property type="term" value="F:serine-type endopeptidase activity"/>
    <property type="evidence" value="ECO:0007669"/>
    <property type="project" value="InterPro"/>
</dbReference>
<evidence type="ECO:0000313" key="9">
    <source>
        <dbReference type="Proteomes" id="UP000694428"/>
    </source>
</evidence>